<dbReference type="EMBL" id="BAFE01000056">
    <property type="protein sequence ID" value="GAB48718.1"/>
    <property type="molecule type" value="Genomic_DNA"/>
</dbReference>
<evidence type="ECO:0008006" key="3">
    <source>
        <dbReference type="Google" id="ProtNLM"/>
    </source>
</evidence>
<evidence type="ECO:0000313" key="2">
    <source>
        <dbReference type="Proteomes" id="UP000004367"/>
    </source>
</evidence>
<keyword evidence="2" id="KW-1185">Reference proteome</keyword>
<dbReference type="Proteomes" id="UP000004367">
    <property type="component" value="Unassembled WGS sequence"/>
</dbReference>
<dbReference type="AlphaFoldDB" id="H5USL0"/>
<organism evidence="1 2">
    <name type="scientific">Mobilicoccus pelagius NBRC 104925</name>
    <dbReference type="NCBI Taxonomy" id="1089455"/>
    <lineage>
        <taxon>Bacteria</taxon>
        <taxon>Bacillati</taxon>
        <taxon>Actinomycetota</taxon>
        <taxon>Actinomycetes</taxon>
        <taxon>Micrococcales</taxon>
        <taxon>Dermatophilaceae</taxon>
        <taxon>Mobilicoccus</taxon>
    </lineage>
</organism>
<name>H5USL0_9MICO</name>
<comment type="caution">
    <text evidence="1">The sequence shown here is derived from an EMBL/GenBank/DDBJ whole genome shotgun (WGS) entry which is preliminary data.</text>
</comment>
<reference evidence="1 2" key="1">
    <citation type="submission" date="2012-02" db="EMBL/GenBank/DDBJ databases">
        <title>Whole genome shotgun sequence of Mobilicoccus pelagius NBRC 104925.</title>
        <authorList>
            <person name="Yoshida Y."/>
            <person name="Hosoyama A."/>
            <person name="Tsuchikane K."/>
            <person name="Katsumata H."/>
            <person name="Yamazaki S."/>
            <person name="Fujita N."/>
        </authorList>
    </citation>
    <scope>NUCLEOTIDE SEQUENCE [LARGE SCALE GENOMIC DNA]</scope>
    <source>
        <strain evidence="1 2">NBRC 104925</strain>
    </source>
</reference>
<protein>
    <recommendedName>
        <fullName evidence="3">Single-stranded DNA-binding protein</fullName>
    </recommendedName>
</protein>
<dbReference type="STRING" id="1089455.MOPEL_078_01070"/>
<proteinExistence type="predicted"/>
<accession>H5USL0</accession>
<evidence type="ECO:0000313" key="1">
    <source>
        <dbReference type="EMBL" id="GAB48718.1"/>
    </source>
</evidence>
<sequence length="124" mass="13114">MSTTFPVSTTSRDWRIEVVGMGEEPRIREGKAAPSGEVTYASGCILRVARKDGAIKADKTASIHVIQPAAIYELGVLYEAAGRVYVQPYLTGGGDSARLAYSITCERLVPVQGGAAPRGAKGDE</sequence>
<gene>
    <name evidence="1" type="ORF">MOPEL_078_01070</name>
</gene>
<dbReference type="OrthoDB" id="5149731at2"/>
<dbReference type="RefSeq" id="WP_009482616.1">
    <property type="nucleotide sequence ID" value="NZ_BAFE01000056.1"/>
</dbReference>